<dbReference type="PANTHER" id="PTHR35091">
    <property type="entry name" value="FLAGELLAR PROTEIN FLIL"/>
    <property type="match status" value="1"/>
</dbReference>
<keyword evidence="11" id="KW-0969">Cilium</keyword>
<evidence type="ECO:0000313" key="12">
    <source>
        <dbReference type="Proteomes" id="UP001589789"/>
    </source>
</evidence>
<name>A0ABV6IT19_9PROT</name>
<proteinExistence type="inferred from homology"/>
<evidence type="ECO:0000256" key="5">
    <source>
        <dbReference type="ARBA" id="ARBA00022500"/>
    </source>
</evidence>
<protein>
    <recommendedName>
        <fullName evidence="10">Flagellar protein FliL</fullName>
    </recommendedName>
</protein>
<comment type="caution">
    <text evidence="11">The sequence shown here is derived from an EMBL/GenBank/DDBJ whole genome shotgun (WGS) entry which is preliminary data.</text>
</comment>
<accession>A0ABV6IT19</accession>
<evidence type="ECO:0000256" key="8">
    <source>
        <dbReference type="ARBA" id="ARBA00022989"/>
    </source>
</evidence>
<keyword evidence="11" id="KW-0966">Cell projection</keyword>
<comment type="subcellular location">
    <subcellularLocation>
        <location evidence="10">Cell inner membrane</location>
    </subcellularLocation>
    <subcellularLocation>
        <location evidence="2">Cell membrane</location>
        <topology evidence="2">Single-pass membrane protein</topology>
    </subcellularLocation>
</comment>
<keyword evidence="4" id="KW-1003">Cell membrane</keyword>
<dbReference type="PANTHER" id="PTHR35091:SF2">
    <property type="entry name" value="FLAGELLAR PROTEIN FLIL"/>
    <property type="match status" value="1"/>
</dbReference>
<keyword evidence="9 10" id="KW-0472">Membrane</keyword>
<keyword evidence="10" id="KW-0997">Cell inner membrane</keyword>
<dbReference type="EMBL" id="JBHLVZ010000036">
    <property type="protein sequence ID" value="MFC0386621.1"/>
    <property type="molecule type" value="Genomic_DNA"/>
</dbReference>
<keyword evidence="11" id="KW-0282">Flagellum</keyword>
<sequence>MSGGAQGKAAQTEAGTKKRGKLPLIAAVLVLLLAGGGAGAWYAGLLPGFGGNHDTHEAADAVAKAAAKPPVFIEIPDIIANLNSTARRQTFIKVRARLEVADEAQGKIVQAAMPRLLDLFGGYLRETRPEELRGSAGTQRLREEIVTRANLAVAPARISDVLFVELVMQ</sequence>
<evidence type="ECO:0000313" key="11">
    <source>
        <dbReference type="EMBL" id="MFC0386621.1"/>
    </source>
</evidence>
<keyword evidence="7 10" id="KW-0283">Flagellar rotation</keyword>
<evidence type="ECO:0000256" key="7">
    <source>
        <dbReference type="ARBA" id="ARBA00022779"/>
    </source>
</evidence>
<evidence type="ECO:0000256" key="6">
    <source>
        <dbReference type="ARBA" id="ARBA00022692"/>
    </source>
</evidence>
<keyword evidence="12" id="KW-1185">Reference proteome</keyword>
<keyword evidence="5 10" id="KW-0145">Chemotaxis</keyword>
<dbReference type="Proteomes" id="UP001589789">
    <property type="component" value="Unassembled WGS sequence"/>
</dbReference>
<dbReference type="InterPro" id="IPR005503">
    <property type="entry name" value="FliL"/>
</dbReference>
<evidence type="ECO:0000256" key="2">
    <source>
        <dbReference type="ARBA" id="ARBA00004162"/>
    </source>
</evidence>
<evidence type="ECO:0000256" key="4">
    <source>
        <dbReference type="ARBA" id="ARBA00022475"/>
    </source>
</evidence>
<reference evidence="11 12" key="1">
    <citation type="submission" date="2024-09" db="EMBL/GenBank/DDBJ databases">
        <authorList>
            <person name="Sun Q."/>
            <person name="Mori K."/>
        </authorList>
    </citation>
    <scope>NUCLEOTIDE SEQUENCE [LARGE SCALE GENOMIC DNA]</scope>
    <source>
        <strain evidence="11 12">CCM 7468</strain>
    </source>
</reference>
<evidence type="ECO:0000256" key="9">
    <source>
        <dbReference type="ARBA" id="ARBA00023136"/>
    </source>
</evidence>
<keyword evidence="6 10" id="KW-0812">Transmembrane</keyword>
<feature type="transmembrane region" description="Helical" evidence="10">
    <location>
        <begin position="22"/>
        <end position="43"/>
    </location>
</feature>
<gene>
    <name evidence="11" type="ORF">ACFFIC_13850</name>
</gene>
<dbReference type="RefSeq" id="WP_377051265.1">
    <property type="nucleotide sequence ID" value="NZ_JBHLVZ010000036.1"/>
</dbReference>
<evidence type="ECO:0000256" key="10">
    <source>
        <dbReference type="RuleBase" id="RU364125"/>
    </source>
</evidence>
<evidence type="ECO:0000256" key="3">
    <source>
        <dbReference type="ARBA" id="ARBA00008281"/>
    </source>
</evidence>
<evidence type="ECO:0000256" key="1">
    <source>
        <dbReference type="ARBA" id="ARBA00002254"/>
    </source>
</evidence>
<dbReference type="Pfam" id="PF03748">
    <property type="entry name" value="FliL"/>
    <property type="match status" value="1"/>
</dbReference>
<organism evidence="11 12">
    <name type="scientific">Muricoccus vinaceus</name>
    <dbReference type="NCBI Taxonomy" id="424704"/>
    <lineage>
        <taxon>Bacteria</taxon>
        <taxon>Pseudomonadati</taxon>
        <taxon>Pseudomonadota</taxon>
        <taxon>Alphaproteobacteria</taxon>
        <taxon>Acetobacterales</taxon>
        <taxon>Roseomonadaceae</taxon>
        <taxon>Muricoccus</taxon>
    </lineage>
</organism>
<comment type="function">
    <text evidence="1 10">Controls the rotational direction of flagella during chemotaxis.</text>
</comment>
<keyword evidence="8 10" id="KW-1133">Transmembrane helix</keyword>
<comment type="similarity">
    <text evidence="3 10">Belongs to the FliL family.</text>
</comment>